<dbReference type="EMBL" id="JAVRFH010000104">
    <property type="protein sequence ID" value="MDT0616193.1"/>
    <property type="molecule type" value="Genomic_DNA"/>
</dbReference>
<sequence length="137" mass="14561">MTTTRSGVRIDADSTTMNTAVPGPWALKRAVLHDELGGEPHFVRYAAADGTALRVICRAATDSGTALPANELATAFVYRATGQVLARPLRGPVVVLGAGRVGGLWRSGDLTDFHRALLYSLTRERGCPGEGDWEVAL</sequence>
<evidence type="ECO:0000313" key="1">
    <source>
        <dbReference type="EMBL" id="MDT0616193.1"/>
    </source>
</evidence>
<protein>
    <submittedName>
        <fullName evidence="1">Uncharacterized protein</fullName>
    </submittedName>
</protein>
<proteinExistence type="predicted"/>
<comment type="caution">
    <text evidence="1">The sequence shown here is derived from an EMBL/GenBank/DDBJ whole genome shotgun (WGS) entry which is preliminary data.</text>
</comment>
<reference evidence="1" key="1">
    <citation type="submission" date="2024-05" db="EMBL/GenBank/DDBJ databases">
        <title>30 novel species of actinomycetes from the DSMZ collection.</title>
        <authorList>
            <person name="Nouioui I."/>
        </authorList>
    </citation>
    <scope>NUCLEOTIDE SEQUENCE</scope>
    <source>
        <strain evidence="1">DSM 40712</strain>
    </source>
</reference>
<keyword evidence="2" id="KW-1185">Reference proteome</keyword>
<evidence type="ECO:0000313" key="2">
    <source>
        <dbReference type="Proteomes" id="UP001180724"/>
    </source>
</evidence>
<gene>
    <name evidence="1" type="ORF">RM812_39545</name>
</gene>
<name>A0ABU3B165_9ACTN</name>
<accession>A0ABU3B165</accession>
<organism evidence="1 2">
    <name type="scientific">Streptomyces lancefieldiae</name>
    <dbReference type="NCBI Taxonomy" id="3075520"/>
    <lineage>
        <taxon>Bacteria</taxon>
        <taxon>Bacillati</taxon>
        <taxon>Actinomycetota</taxon>
        <taxon>Actinomycetes</taxon>
        <taxon>Kitasatosporales</taxon>
        <taxon>Streptomycetaceae</taxon>
        <taxon>Streptomyces</taxon>
    </lineage>
</organism>
<dbReference type="RefSeq" id="WP_311585403.1">
    <property type="nucleotide sequence ID" value="NZ_JAVRFH010000104.1"/>
</dbReference>
<dbReference type="Proteomes" id="UP001180724">
    <property type="component" value="Unassembled WGS sequence"/>
</dbReference>